<dbReference type="CDD" id="cd04873">
    <property type="entry name" value="ACT_UUR-ACR-like"/>
    <property type="match status" value="1"/>
</dbReference>
<dbReference type="InterPro" id="IPR045865">
    <property type="entry name" value="ACT-like_dom_sf"/>
</dbReference>
<dbReference type="EMBL" id="FO082270">
    <property type="protein sequence ID" value="CCO66492.1"/>
    <property type="molecule type" value="Genomic_DNA"/>
</dbReference>
<dbReference type="eggNOG" id="ENOG502QWKY">
    <property type="taxonomic scope" value="Eukaryota"/>
</dbReference>
<keyword evidence="1" id="KW-0677">Repeat</keyword>
<evidence type="ECO:0000256" key="1">
    <source>
        <dbReference type="ARBA" id="ARBA00022737"/>
    </source>
</evidence>
<feature type="domain" description="ACT" evidence="2">
    <location>
        <begin position="174"/>
        <end position="250"/>
    </location>
</feature>
<dbReference type="PROSITE" id="PS51671">
    <property type="entry name" value="ACT"/>
    <property type="match status" value="1"/>
</dbReference>
<proteinExistence type="predicted"/>
<dbReference type="GeneID" id="19013681"/>
<dbReference type="Gene3D" id="3.30.70.260">
    <property type="match status" value="1"/>
</dbReference>
<gene>
    <name evidence="3" type="ORF">Bathy09g01740</name>
</gene>
<dbReference type="KEGG" id="bpg:Bathy09g01740"/>
<dbReference type="AlphaFoldDB" id="K8F367"/>
<evidence type="ECO:0000313" key="4">
    <source>
        <dbReference type="Proteomes" id="UP000198341"/>
    </source>
</evidence>
<evidence type="ECO:0000259" key="2">
    <source>
        <dbReference type="PROSITE" id="PS51671"/>
    </source>
</evidence>
<protein>
    <recommendedName>
        <fullName evidence="2">ACT domain-containing protein</fullName>
    </recommendedName>
</protein>
<name>K8F367_9CHLO</name>
<reference evidence="3 4" key="1">
    <citation type="submission" date="2011-10" db="EMBL/GenBank/DDBJ databases">
        <authorList>
            <person name="Genoscope - CEA"/>
        </authorList>
    </citation>
    <scope>NUCLEOTIDE SEQUENCE [LARGE SCALE GENOMIC DNA]</scope>
    <source>
        <strain evidence="3 4">RCC 1105</strain>
    </source>
</reference>
<dbReference type="OrthoDB" id="496180at2759"/>
<dbReference type="Pfam" id="PF01842">
    <property type="entry name" value="ACT"/>
    <property type="match status" value="1"/>
</dbReference>
<dbReference type="PANTHER" id="PTHR31096">
    <property type="entry name" value="ACT DOMAIN-CONTAINING PROTEIN ACR4-RELATED"/>
    <property type="match status" value="1"/>
</dbReference>
<accession>K8F367</accession>
<evidence type="ECO:0000313" key="3">
    <source>
        <dbReference type="EMBL" id="CCO66492.1"/>
    </source>
</evidence>
<organism evidence="3 4">
    <name type="scientific">Bathycoccus prasinos</name>
    <dbReference type="NCBI Taxonomy" id="41875"/>
    <lineage>
        <taxon>Eukaryota</taxon>
        <taxon>Viridiplantae</taxon>
        <taxon>Chlorophyta</taxon>
        <taxon>Mamiellophyceae</taxon>
        <taxon>Mamiellales</taxon>
        <taxon>Bathycoccaceae</taxon>
        <taxon>Bathycoccus</taxon>
    </lineage>
</organism>
<dbReference type="STRING" id="41875.K8F367"/>
<dbReference type="InterPro" id="IPR002912">
    <property type="entry name" value="ACT_dom"/>
</dbReference>
<dbReference type="RefSeq" id="XP_007510932.1">
    <property type="nucleotide sequence ID" value="XM_007510870.1"/>
</dbReference>
<dbReference type="InterPro" id="IPR040217">
    <property type="entry name" value="ACR1-12"/>
</dbReference>
<sequence length="250" mass="27921">MCLTHETTSTSKTTRRASVVVTRASATDEAKQVVPKVIIDNLSDPLATILEIEFGDKLGELADTCEAIRNLGLDISRAEITESNQNRFYVTDHQSSEKITASARLEDLRQTVLTTMCYYHPEAQEFVQQTARNSKPYEVADDAETEYVTPTKKKRQIVPTRITVTSVSNGTKSKLLIETTDRPGLLSEIVRVLKDLNLNVVQAEIDTIGAAAVDTMLCTYHGKALNDNMEQLVVNTLQYYLGRLDRDESY</sequence>
<dbReference type="SUPFAM" id="SSF55021">
    <property type="entry name" value="ACT-like"/>
    <property type="match status" value="1"/>
</dbReference>
<dbReference type="PANTHER" id="PTHR31096:SF60">
    <property type="entry name" value="ACT DOMAIN-CONTAINING PROTEIN ACR12"/>
    <property type="match status" value="1"/>
</dbReference>
<dbReference type="Proteomes" id="UP000198341">
    <property type="component" value="Chromosome 9"/>
</dbReference>
<keyword evidence="4" id="KW-1185">Reference proteome</keyword>